<protein>
    <submittedName>
        <fullName evidence="1">Uncharacterized protein</fullName>
    </submittedName>
</protein>
<reference evidence="1" key="1">
    <citation type="journal article" date="2015" name="Proc. Natl. Acad. Sci. U.S.A.">
        <title>Networks of energetic and metabolic interactions define dynamics in microbial communities.</title>
        <authorList>
            <person name="Embree M."/>
            <person name="Liu J.K."/>
            <person name="Al-Bassam M.M."/>
            <person name="Zengler K."/>
        </authorList>
    </citation>
    <scope>NUCLEOTIDE SEQUENCE</scope>
</reference>
<gene>
    <name evidence="1" type="ORF">ASZ90_006885</name>
</gene>
<organism evidence="1">
    <name type="scientific">hydrocarbon metagenome</name>
    <dbReference type="NCBI Taxonomy" id="938273"/>
    <lineage>
        <taxon>unclassified sequences</taxon>
        <taxon>metagenomes</taxon>
        <taxon>ecological metagenomes</taxon>
    </lineage>
</organism>
<name>A0A0W8FSL8_9ZZZZ</name>
<evidence type="ECO:0000313" key="1">
    <source>
        <dbReference type="EMBL" id="KUG23315.1"/>
    </source>
</evidence>
<sequence length="39" mass="4702">MRSGFEIQIFYKQVSGRIDFSRSSSKKEKRNLKNDYSRD</sequence>
<accession>A0A0W8FSL8</accession>
<comment type="caution">
    <text evidence="1">The sequence shown here is derived from an EMBL/GenBank/DDBJ whole genome shotgun (WGS) entry which is preliminary data.</text>
</comment>
<proteinExistence type="predicted"/>
<dbReference type="EMBL" id="LNQE01000913">
    <property type="protein sequence ID" value="KUG23315.1"/>
    <property type="molecule type" value="Genomic_DNA"/>
</dbReference>
<dbReference type="AlphaFoldDB" id="A0A0W8FSL8"/>